<dbReference type="Pfam" id="PF02874">
    <property type="entry name" value="ATP-synt_ab_N"/>
    <property type="match status" value="1"/>
</dbReference>
<evidence type="ECO:0000256" key="12">
    <source>
        <dbReference type="ARBA" id="ARBA00026013"/>
    </source>
</evidence>
<evidence type="ECO:0000256" key="2">
    <source>
        <dbReference type="ARBA" id="ARBA00008936"/>
    </source>
</evidence>
<evidence type="ECO:0000256" key="5">
    <source>
        <dbReference type="ARBA" id="ARBA00022781"/>
    </source>
</evidence>
<dbReference type="PROSITE" id="PS00152">
    <property type="entry name" value="ATPASE_ALPHA_BETA"/>
    <property type="match status" value="1"/>
</dbReference>
<dbReference type="CDD" id="cd01132">
    <property type="entry name" value="F1-ATPase_alpha_CD"/>
    <property type="match status" value="1"/>
</dbReference>
<evidence type="ECO:0000313" key="17">
    <source>
        <dbReference type="EMBL" id="OGZ93488.1"/>
    </source>
</evidence>
<evidence type="ECO:0000256" key="4">
    <source>
        <dbReference type="ARBA" id="ARBA00022741"/>
    </source>
</evidence>
<comment type="caution">
    <text evidence="17">The sequence shown here is derived from an EMBL/GenBank/DDBJ whole genome shotgun (WGS) entry which is preliminary data.</text>
</comment>
<dbReference type="InterPro" id="IPR005294">
    <property type="entry name" value="ATP_synth_F1_asu"/>
</dbReference>
<evidence type="ECO:0000256" key="6">
    <source>
        <dbReference type="ARBA" id="ARBA00022840"/>
    </source>
</evidence>
<evidence type="ECO:0000256" key="8">
    <source>
        <dbReference type="ARBA" id="ARBA00023065"/>
    </source>
</evidence>
<dbReference type="SUPFAM" id="SSF50615">
    <property type="entry name" value="N-terminal domain of alpha and beta subunits of F1 ATP synthase"/>
    <property type="match status" value="1"/>
</dbReference>
<feature type="domain" description="ATP synthase alpha subunit C-terminal" evidence="15">
    <location>
        <begin position="375"/>
        <end position="500"/>
    </location>
</feature>
<dbReference type="FunFam" id="3.40.50.300:FF:002432">
    <property type="entry name" value="ATP synthase subunit alpha, mitochondrial"/>
    <property type="match status" value="1"/>
</dbReference>
<dbReference type="SUPFAM" id="SSF47917">
    <property type="entry name" value="C-terminal domain of alpha and beta subunits of F1 ATP synthase"/>
    <property type="match status" value="1"/>
</dbReference>
<sequence length="507" mass="56118">MSSYRRAGAPRQFFMADFKPIIRKIGRVVEAHDGIVLIEGLPTVMVEEAFVCENGVRGMCIGFDETTVKGILFEGWDTVKRGMEVRPEGELLTIPVGEEFLGRVVNPLGCAIDGKKEVRSRASEPLRMQSIEAPALSVVMRDVVEETVVTGIKAIDALIPVGRGQRELILGDPKIGKTSLALDAIIAQKESKASGSPLKCIFVFCGGKRVQLTQVIEVLRSGEALDYTIIVAATSSEPASLQYIAPYAGMAMAEYFREKGENVLIVFDDLTKHAWAWRELSAMLERIPGREGYPGDVFYLHSRLLERAGRKKGGGSITALPIAQTQAGEISGYIPTNIISITDGQIYLESDIFNKGIRPAINVGLSVSRVGGRAQHPVLHALTKGLRLSIAQYEELQRVGGFEIEISEDRQKEIARLKTLYEIFMQPERAPMELELQCLVLFAAHEGYLAEWAEKGKLREAEENLSEFVRANFPELKKHVWEASDVTPALKEEFTKILKSMFHSSKP</sequence>
<comment type="caution">
    <text evidence="13">Lacks conserved residue(s) required for the propagation of feature annotation.</text>
</comment>
<dbReference type="Pfam" id="PF00306">
    <property type="entry name" value="ATP-synt_ab_C"/>
    <property type="match status" value="1"/>
</dbReference>
<dbReference type="Proteomes" id="UP000177152">
    <property type="component" value="Unassembled WGS sequence"/>
</dbReference>
<proteinExistence type="inferred from homology"/>
<dbReference type="InterPro" id="IPR023366">
    <property type="entry name" value="ATP_synth_asu-like_sf"/>
</dbReference>
<dbReference type="Gene3D" id="1.20.150.20">
    <property type="entry name" value="ATP synthase alpha/beta chain, C-terminal domain"/>
    <property type="match status" value="1"/>
</dbReference>
<evidence type="ECO:0000259" key="16">
    <source>
        <dbReference type="Pfam" id="PF02874"/>
    </source>
</evidence>
<keyword evidence="6 13" id="KW-0067">ATP-binding</keyword>
<evidence type="ECO:0000256" key="1">
    <source>
        <dbReference type="ARBA" id="ARBA00004370"/>
    </source>
</evidence>
<feature type="site" description="Required for activity" evidence="13">
    <location>
        <position position="366"/>
    </location>
</feature>
<keyword evidence="10 13" id="KW-0139">CF(1)</keyword>
<keyword evidence="7 13" id="KW-1278">Translocase</keyword>
<dbReference type="EC" id="7.1.2.2" evidence="13"/>
<dbReference type="InterPro" id="IPR038376">
    <property type="entry name" value="ATP_synth_asu_C_sf"/>
</dbReference>
<dbReference type="Gene3D" id="2.40.30.20">
    <property type="match status" value="1"/>
</dbReference>
<dbReference type="InterPro" id="IPR004100">
    <property type="entry name" value="ATPase_F1/V1/A1_a/bsu_N"/>
</dbReference>
<dbReference type="PANTHER" id="PTHR48082:SF2">
    <property type="entry name" value="ATP SYNTHASE SUBUNIT ALPHA, MITOCHONDRIAL"/>
    <property type="match status" value="1"/>
</dbReference>
<evidence type="ECO:0000256" key="13">
    <source>
        <dbReference type="HAMAP-Rule" id="MF_01346"/>
    </source>
</evidence>
<dbReference type="InterPro" id="IPR036121">
    <property type="entry name" value="ATPase_F1/V1/A1_a/bsu_N_sf"/>
</dbReference>
<keyword evidence="9 13" id="KW-0472">Membrane</keyword>
<dbReference type="InterPro" id="IPR027417">
    <property type="entry name" value="P-loop_NTPase"/>
</dbReference>
<accession>A0A1G2K4V4</accession>
<keyword evidence="5 13" id="KW-0375">Hydrogen ion transport</keyword>
<dbReference type="Gene3D" id="3.40.50.300">
    <property type="entry name" value="P-loop containing nucleotide triphosphate hydrolases"/>
    <property type="match status" value="1"/>
</dbReference>
<comment type="catalytic activity">
    <reaction evidence="13">
        <text>ATP + H2O + 4 H(+)(in) = ADP + phosphate + 5 H(+)(out)</text>
        <dbReference type="Rhea" id="RHEA:57720"/>
        <dbReference type="ChEBI" id="CHEBI:15377"/>
        <dbReference type="ChEBI" id="CHEBI:15378"/>
        <dbReference type="ChEBI" id="CHEBI:30616"/>
        <dbReference type="ChEBI" id="CHEBI:43474"/>
        <dbReference type="ChEBI" id="CHEBI:456216"/>
        <dbReference type="EC" id="7.1.2.2"/>
    </reaction>
</comment>
<evidence type="ECO:0000256" key="9">
    <source>
        <dbReference type="ARBA" id="ARBA00023136"/>
    </source>
</evidence>
<dbReference type="InterPro" id="IPR033732">
    <property type="entry name" value="ATP_synth_F1_a_nt-bd_dom"/>
</dbReference>
<dbReference type="PANTHER" id="PTHR48082">
    <property type="entry name" value="ATP SYNTHASE SUBUNIT ALPHA, MITOCHONDRIAL"/>
    <property type="match status" value="1"/>
</dbReference>
<dbReference type="GO" id="GO:0046933">
    <property type="term" value="F:proton-transporting ATP synthase activity, rotational mechanism"/>
    <property type="evidence" value="ECO:0007669"/>
    <property type="project" value="UniProtKB-UniRule"/>
</dbReference>
<keyword evidence="4 13" id="KW-0547">Nucleotide-binding</keyword>
<keyword evidence="8 13" id="KW-0406">Ion transport</keyword>
<comment type="subcellular location">
    <subcellularLocation>
        <location evidence="13">Cell membrane</location>
        <topology evidence="13">Peripheral membrane protein</topology>
    </subcellularLocation>
    <subcellularLocation>
        <location evidence="1">Membrane</location>
    </subcellularLocation>
</comment>
<dbReference type="InterPro" id="IPR000194">
    <property type="entry name" value="ATPase_F1/V1/A1_a/bsu_nucl-bd"/>
</dbReference>
<gene>
    <name evidence="13" type="primary">atpA</name>
    <name evidence="17" type="ORF">A2633_06390</name>
</gene>
<comment type="subunit">
    <text evidence="12">F-type ATPases have 2 components, CF(1) - the catalytic core - and CF(0) - the membrane proton channel. CF(1) has five subunits: alpha(3), beta(3), gamma(1), delta(1), epsilon(1). CF(0) has four main subunits: a(1), b(1), b'(1) and c(9-12).</text>
</comment>
<evidence type="ECO:0000256" key="7">
    <source>
        <dbReference type="ARBA" id="ARBA00022967"/>
    </source>
</evidence>
<evidence type="ECO:0000256" key="3">
    <source>
        <dbReference type="ARBA" id="ARBA00022448"/>
    </source>
</evidence>
<evidence type="ECO:0000256" key="11">
    <source>
        <dbReference type="ARBA" id="ARBA00023310"/>
    </source>
</evidence>
<evidence type="ECO:0000259" key="15">
    <source>
        <dbReference type="Pfam" id="PF00306"/>
    </source>
</evidence>
<comment type="similarity">
    <text evidence="2 13">Belongs to the ATPase alpha/beta chains family.</text>
</comment>
<keyword evidence="11 13" id="KW-0066">ATP synthesis</keyword>
<dbReference type="HAMAP" id="MF_01346">
    <property type="entry name" value="ATP_synth_alpha_bact"/>
    <property type="match status" value="1"/>
</dbReference>
<evidence type="ECO:0000313" key="18">
    <source>
        <dbReference type="Proteomes" id="UP000177152"/>
    </source>
</evidence>
<reference evidence="17 18" key="1">
    <citation type="journal article" date="2016" name="Nat. Commun.">
        <title>Thousands of microbial genomes shed light on interconnected biogeochemical processes in an aquifer system.</title>
        <authorList>
            <person name="Anantharaman K."/>
            <person name="Brown C.T."/>
            <person name="Hug L.A."/>
            <person name="Sharon I."/>
            <person name="Castelle C.J."/>
            <person name="Probst A.J."/>
            <person name="Thomas B.C."/>
            <person name="Singh A."/>
            <person name="Wilkins M.J."/>
            <person name="Karaoz U."/>
            <person name="Brodie E.L."/>
            <person name="Williams K.H."/>
            <person name="Hubbard S.S."/>
            <person name="Banfield J.F."/>
        </authorList>
    </citation>
    <scope>NUCLEOTIDE SEQUENCE [LARGE SCALE GENOMIC DNA]</scope>
</reference>
<evidence type="ECO:0000259" key="14">
    <source>
        <dbReference type="Pfam" id="PF00006"/>
    </source>
</evidence>
<dbReference type="AlphaFoldDB" id="A0A1G2K4V4"/>
<organism evidence="17 18">
    <name type="scientific">Candidatus Sungbacteria bacterium RIFCSPHIGHO2_01_FULL_47_32</name>
    <dbReference type="NCBI Taxonomy" id="1802264"/>
    <lineage>
        <taxon>Bacteria</taxon>
        <taxon>Candidatus Sungiibacteriota</taxon>
    </lineage>
</organism>
<dbReference type="EMBL" id="MHQC01000058">
    <property type="protein sequence ID" value="OGZ93488.1"/>
    <property type="molecule type" value="Genomic_DNA"/>
</dbReference>
<dbReference type="GO" id="GO:0005524">
    <property type="term" value="F:ATP binding"/>
    <property type="evidence" value="ECO:0007669"/>
    <property type="project" value="UniProtKB-UniRule"/>
</dbReference>
<dbReference type="SUPFAM" id="SSF52540">
    <property type="entry name" value="P-loop containing nucleoside triphosphate hydrolases"/>
    <property type="match status" value="1"/>
</dbReference>
<dbReference type="Pfam" id="PF00006">
    <property type="entry name" value="ATP-synt_ab"/>
    <property type="match status" value="1"/>
</dbReference>
<feature type="domain" description="ATPase F1/V1/A1 complex alpha/beta subunit nucleotide-binding" evidence="14">
    <location>
        <begin position="151"/>
        <end position="368"/>
    </location>
</feature>
<dbReference type="GO" id="GO:0045259">
    <property type="term" value="C:proton-transporting ATP synthase complex"/>
    <property type="evidence" value="ECO:0007669"/>
    <property type="project" value="UniProtKB-KW"/>
</dbReference>
<name>A0A1G2K4V4_9BACT</name>
<dbReference type="GO" id="GO:0005886">
    <property type="term" value="C:plasma membrane"/>
    <property type="evidence" value="ECO:0007669"/>
    <property type="project" value="UniProtKB-SubCell"/>
</dbReference>
<keyword evidence="3 13" id="KW-0813">Transport</keyword>
<protein>
    <recommendedName>
        <fullName evidence="13">ATP synthase subunit alpha</fullName>
        <ecNumber evidence="13">7.1.2.2</ecNumber>
    </recommendedName>
    <alternativeName>
        <fullName evidence="13">ATP synthase F1 sector subunit alpha</fullName>
    </alternativeName>
    <alternativeName>
        <fullName evidence="13">F-ATPase subunit alpha</fullName>
    </alternativeName>
</protein>
<comment type="function">
    <text evidence="13">Produces ATP from ADP in the presence of a proton gradient across the membrane. The alpha chain is a regulatory subunit.</text>
</comment>
<dbReference type="InterPro" id="IPR000793">
    <property type="entry name" value="ATP_synth_asu_C"/>
</dbReference>
<dbReference type="NCBIfam" id="TIGR00962">
    <property type="entry name" value="atpA"/>
    <property type="match status" value="1"/>
</dbReference>
<dbReference type="GO" id="GO:0043531">
    <property type="term" value="F:ADP binding"/>
    <property type="evidence" value="ECO:0007669"/>
    <property type="project" value="TreeGrafter"/>
</dbReference>
<dbReference type="InterPro" id="IPR020003">
    <property type="entry name" value="ATPase_a/bsu_AS"/>
</dbReference>
<keyword evidence="13" id="KW-1003">Cell membrane</keyword>
<evidence type="ECO:0000256" key="10">
    <source>
        <dbReference type="ARBA" id="ARBA00023196"/>
    </source>
</evidence>
<feature type="domain" description="ATPase F1/V1/A1 complex alpha/beta subunit N-terminal" evidence="16">
    <location>
        <begin position="21"/>
        <end position="89"/>
    </location>
</feature>